<evidence type="ECO:0000256" key="6">
    <source>
        <dbReference type="ARBA" id="ARBA00023004"/>
    </source>
</evidence>
<evidence type="ECO:0000256" key="9">
    <source>
        <dbReference type="SAM" id="SignalP"/>
    </source>
</evidence>
<organism evidence="11 12">
    <name type="scientific">Roridomyces roridus</name>
    <dbReference type="NCBI Taxonomy" id="1738132"/>
    <lineage>
        <taxon>Eukaryota</taxon>
        <taxon>Fungi</taxon>
        <taxon>Dikarya</taxon>
        <taxon>Basidiomycota</taxon>
        <taxon>Agaricomycotina</taxon>
        <taxon>Agaricomycetes</taxon>
        <taxon>Agaricomycetidae</taxon>
        <taxon>Agaricales</taxon>
        <taxon>Marasmiineae</taxon>
        <taxon>Mycenaceae</taxon>
        <taxon>Roridomyces</taxon>
    </lineage>
</organism>
<comment type="caution">
    <text evidence="11">The sequence shown here is derived from an EMBL/GenBank/DDBJ whole genome shotgun (WGS) entry which is preliminary data.</text>
</comment>
<dbReference type="PROSITE" id="PS51405">
    <property type="entry name" value="HEME_HALOPEROXIDASE"/>
    <property type="match status" value="1"/>
</dbReference>
<keyword evidence="6" id="KW-0408">Iron</keyword>
<evidence type="ECO:0000256" key="1">
    <source>
        <dbReference type="ARBA" id="ARBA00001970"/>
    </source>
</evidence>
<dbReference type="AlphaFoldDB" id="A0AAD7BQ23"/>
<protein>
    <recommendedName>
        <fullName evidence="10">Heme haloperoxidase family profile domain-containing protein</fullName>
    </recommendedName>
</protein>
<evidence type="ECO:0000256" key="5">
    <source>
        <dbReference type="ARBA" id="ARBA00023002"/>
    </source>
</evidence>
<feature type="chain" id="PRO_5042121717" description="Heme haloperoxidase family profile domain-containing protein" evidence="9">
    <location>
        <begin position="18"/>
        <end position="426"/>
    </location>
</feature>
<dbReference type="Gene3D" id="1.10.489.10">
    <property type="entry name" value="Chloroperoxidase-like"/>
    <property type="match status" value="1"/>
</dbReference>
<evidence type="ECO:0000256" key="7">
    <source>
        <dbReference type="ARBA" id="ARBA00025795"/>
    </source>
</evidence>
<evidence type="ECO:0000256" key="2">
    <source>
        <dbReference type="ARBA" id="ARBA00022559"/>
    </source>
</evidence>
<name>A0AAD7BQ23_9AGAR</name>
<sequence>MQLPTLLSLLFLYAVNARLEVRDGQTATLITFPATPTDLGLKRIPDDAHPFIAPGPHDQRGPGMNTLANHGYIPRNGIATFEEVVLGSVEVYGRYIVQKVFATSAQALFQITSDRVIDAVMALSWIDDPTRRWEEIHQSLMAWLKIEYHSTNGCFNQCPGEASNIGILGLVMGRELPNLEPERAFTFSSAFKRVRTPDFPGDNLSKIHGTCNFTCATPLQPESRHFDAPSCINTDHQTARTDPAHSETVFWLDKSDKNGGFRFNFAFAFERADSRPNAEPDFAFTFSNLLNLNAERGSGSDPAVALTAVMGGREVGRAHPTVRPCCEASKRPGGTRQTRHGRHDGSERQNYGLILGKPPELLQNQPEPPSGRLPMTHPKKLETCKGCHHVSAIKPTRQTNGTAQRSVEQQAAALRQWRHGTAGRSY</sequence>
<keyword evidence="2" id="KW-0575">Peroxidase</keyword>
<feature type="signal peptide" evidence="9">
    <location>
        <begin position="1"/>
        <end position="17"/>
    </location>
</feature>
<evidence type="ECO:0000259" key="10">
    <source>
        <dbReference type="PROSITE" id="PS51405"/>
    </source>
</evidence>
<dbReference type="InterPro" id="IPR000028">
    <property type="entry name" value="Chloroperoxidase"/>
</dbReference>
<keyword evidence="4" id="KW-0479">Metal-binding</keyword>
<comment type="cofactor">
    <cofactor evidence="1">
        <name>heme b</name>
        <dbReference type="ChEBI" id="CHEBI:60344"/>
    </cofactor>
</comment>
<dbReference type="GO" id="GO:0004601">
    <property type="term" value="F:peroxidase activity"/>
    <property type="evidence" value="ECO:0007669"/>
    <property type="project" value="UniProtKB-KW"/>
</dbReference>
<feature type="region of interest" description="Disordered" evidence="8">
    <location>
        <begin position="323"/>
        <end position="350"/>
    </location>
</feature>
<dbReference type="PANTHER" id="PTHR33577:SF16">
    <property type="entry name" value="HEME HALOPEROXIDASE FAMILY PROFILE DOMAIN-CONTAINING PROTEIN"/>
    <property type="match status" value="1"/>
</dbReference>
<proteinExistence type="inferred from homology"/>
<dbReference type="SUPFAM" id="SSF47571">
    <property type="entry name" value="Cloroperoxidase"/>
    <property type="match status" value="1"/>
</dbReference>
<evidence type="ECO:0000256" key="3">
    <source>
        <dbReference type="ARBA" id="ARBA00022617"/>
    </source>
</evidence>
<dbReference type="InterPro" id="IPR036851">
    <property type="entry name" value="Chloroperoxidase-like_sf"/>
</dbReference>
<dbReference type="Pfam" id="PF01328">
    <property type="entry name" value="Peroxidase_2"/>
    <property type="match status" value="1"/>
</dbReference>
<gene>
    <name evidence="11" type="ORF">FB45DRAFT_1082451</name>
</gene>
<reference evidence="11" key="1">
    <citation type="submission" date="2023-03" db="EMBL/GenBank/DDBJ databases">
        <title>Massive genome expansion in bonnet fungi (Mycena s.s.) driven by repeated elements and novel gene families across ecological guilds.</title>
        <authorList>
            <consortium name="Lawrence Berkeley National Laboratory"/>
            <person name="Harder C.B."/>
            <person name="Miyauchi S."/>
            <person name="Viragh M."/>
            <person name="Kuo A."/>
            <person name="Thoen E."/>
            <person name="Andreopoulos B."/>
            <person name="Lu D."/>
            <person name="Skrede I."/>
            <person name="Drula E."/>
            <person name="Henrissat B."/>
            <person name="Morin E."/>
            <person name="Kohler A."/>
            <person name="Barry K."/>
            <person name="LaButti K."/>
            <person name="Morin E."/>
            <person name="Salamov A."/>
            <person name="Lipzen A."/>
            <person name="Mereny Z."/>
            <person name="Hegedus B."/>
            <person name="Baldrian P."/>
            <person name="Stursova M."/>
            <person name="Weitz H."/>
            <person name="Taylor A."/>
            <person name="Grigoriev I.V."/>
            <person name="Nagy L.G."/>
            <person name="Martin F."/>
            <person name="Kauserud H."/>
        </authorList>
    </citation>
    <scope>NUCLEOTIDE SEQUENCE</scope>
    <source>
        <strain evidence="11">9284</strain>
    </source>
</reference>
<keyword evidence="3" id="KW-0349">Heme</keyword>
<evidence type="ECO:0000256" key="4">
    <source>
        <dbReference type="ARBA" id="ARBA00022723"/>
    </source>
</evidence>
<dbReference type="EMBL" id="JARKIF010000011">
    <property type="protein sequence ID" value="KAJ7627241.1"/>
    <property type="molecule type" value="Genomic_DNA"/>
</dbReference>
<keyword evidence="12" id="KW-1185">Reference proteome</keyword>
<comment type="similarity">
    <text evidence="7">Belongs to the chloroperoxidase family.</text>
</comment>
<dbReference type="GO" id="GO:0046872">
    <property type="term" value="F:metal ion binding"/>
    <property type="evidence" value="ECO:0007669"/>
    <property type="project" value="UniProtKB-KW"/>
</dbReference>
<keyword evidence="5" id="KW-0560">Oxidoreductase</keyword>
<dbReference type="Proteomes" id="UP001221142">
    <property type="component" value="Unassembled WGS sequence"/>
</dbReference>
<accession>A0AAD7BQ23</accession>
<evidence type="ECO:0000256" key="8">
    <source>
        <dbReference type="SAM" id="MobiDB-lite"/>
    </source>
</evidence>
<dbReference type="PANTHER" id="PTHR33577">
    <property type="entry name" value="STERIGMATOCYSTIN BIOSYNTHESIS PEROXIDASE STCC-RELATED"/>
    <property type="match status" value="1"/>
</dbReference>
<evidence type="ECO:0000313" key="11">
    <source>
        <dbReference type="EMBL" id="KAJ7627241.1"/>
    </source>
</evidence>
<evidence type="ECO:0000313" key="12">
    <source>
        <dbReference type="Proteomes" id="UP001221142"/>
    </source>
</evidence>
<keyword evidence="9" id="KW-0732">Signal</keyword>
<feature type="domain" description="Heme haloperoxidase family profile" evidence="10">
    <location>
        <begin position="47"/>
        <end position="317"/>
    </location>
</feature>